<accession>A0ACA9T8G0</accession>
<gene>
    <name evidence="1" type="ORF">CRV2_00004369</name>
</gene>
<protein>
    <submittedName>
        <fullName evidence="1">Uncharacterized protein</fullName>
    </submittedName>
</protein>
<sequence>MLERSNCIPALVELLEIDGVFESAVLDQRPIRDMLIIPGKAHDEAEADLGIGVEFAGAELDDIAHALGRAVLALDAVIGGRTVEKNQDNLCEQ</sequence>
<evidence type="ECO:0000313" key="2">
    <source>
        <dbReference type="Proteomes" id="UP000836387"/>
    </source>
</evidence>
<comment type="caution">
    <text evidence="1">The sequence shown here is derived from an EMBL/GenBank/DDBJ whole genome shotgun (WGS) entry which is preliminary data.</text>
</comment>
<reference evidence="1" key="1">
    <citation type="submission" date="2020-04" db="EMBL/GenBank/DDBJ databases">
        <authorList>
            <person name="Broberg M."/>
        </authorList>
    </citation>
    <scope>NUCLEOTIDE SEQUENCE</scope>
</reference>
<dbReference type="Proteomes" id="UP000836387">
    <property type="component" value="Unassembled WGS sequence"/>
</dbReference>
<dbReference type="EMBL" id="CADEHS020000001">
    <property type="protein sequence ID" value="CAG9937185.1"/>
    <property type="molecule type" value="Genomic_DNA"/>
</dbReference>
<organism evidence="1 2">
    <name type="scientific">Clonostachys rosea f. rosea IK726</name>
    <dbReference type="NCBI Taxonomy" id="1349383"/>
    <lineage>
        <taxon>Eukaryota</taxon>
        <taxon>Fungi</taxon>
        <taxon>Dikarya</taxon>
        <taxon>Ascomycota</taxon>
        <taxon>Pezizomycotina</taxon>
        <taxon>Sordariomycetes</taxon>
        <taxon>Hypocreomycetidae</taxon>
        <taxon>Hypocreales</taxon>
        <taxon>Bionectriaceae</taxon>
        <taxon>Clonostachys</taxon>
    </lineage>
</organism>
<evidence type="ECO:0000313" key="1">
    <source>
        <dbReference type="EMBL" id="CAG9937185.1"/>
    </source>
</evidence>
<name>A0ACA9T8G0_BIOOC</name>
<proteinExistence type="predicted"/>
<keyword evidence="2" id="KW-1185">Reference proteome</keyword>
<reference evidence="1" key="2">
    <citation type="submission" date="2021-10" db="EMBL/GenBank/DDBJ databases">
        <authorList>
            <person name="Piombo E."/>
        </authorList>
    </citation>
    <scope>NUCLEOTIDE SEQUENCE</scope>
</reference>